<dbReference type="InterPro" id="IPR011604">
    <property type="entry name" value="PDDEXK-like_dom_sf"/>
</dbReference>
<sequence length="315" mass="36415">MQAESLKNVLHIDRSEWLQERRKGLGGSDAGVILGLNKWKSPFQLYLEKTGEYTEEVDNEFIYWGNQLEDMVAQEFAKRTGKKVRRNNRMLIHPEHDFMRANIDRVVVGERAILECKTTSAWNAEQWEGEDIPASYICQVQHYLAVTGYEKAYFAVLIGGNRFVWKEIDRDDELIDIIIDREKHFWEEHVLAGVPPEIDGSPAAGELLAKLYPEDDGETAMLTKSDEELLEALESVKGEIKELDTLKKQYENKLKMTLANSPHGVSPRFEVTYRAQVRNTIDSKRLREEMPDIAEKFTKQSKTRVLRIKQIEEAN</sequence>
<keyword evidence="1" id="KW-0175">Coiled coil</keyword>
<feature type="domain" description="YqaJ viral recombinase" evidence="2">
    <location>
        <begin position="16"/>
        <end position="150"/>
    </location>
</feature>
<dbReference type="Gene3D" id="3.90.320.10">
    <property type="match status" value="1"/>
</dbReference>
<gene>
    <name evidence="3" type="ORF">SAMN05428946_2698</name>
</gene>
<keyword evidence="3" id="KW-0540">Nuclease</keyword>
<dbReference type="InterPro" id="IPR051703">
    <property type="entry name" value="NF-kappa-B_Signaling_Reg"/>
</dbReference>
<dbReference type="RefSeq" id="WP_076759606.1">
    <property type="nucleotide sequence ID" value="NZ_FTPL01000004.1"/>
</dbReference>
<dbReference type="NCBIfam" id="TIGR03033">
    <property type="entry name" value="phage_rel_nuc"/>
    <property type="match status" value="1"/>
</dbReference>
<evidence type="ECO:0000313" key="3">
    <source>
        <dbReference type="EMBL" id="SIT91532.1"/>
    </source>
</evidence>
<dbReference type="EMBL" id="FTPL01000004">
    <property type="protein sequence ID" value="SIT91532.1"/>
    <property type="molecule type" value="Genomic_DNA"/>
</dbReference>
<dbReference type="InterPro" id="IPR019080">
    <property type="entry name" value="YqaJ_viral_recombinase"/>
</dbReference>
<dbReference type="OrthoDB" id="46225at2"/>
<dbReference type="GO" id="GO:0004519">
    <property type="term" value="F:endonuclease activity"/>
    <property type="evidence" value="ECO:0007669"/>
    <property type="project" value="UniProtKB-KW"/>
</dbReference>
<evidence type="ECO:0000259" key="2">
    <source>
        <dbReference type="Pfam" id="PF09588"/>
    </source>
</evidence>
<dbReference type="Pfam" id="PF09588">
    <property type="entry name" value="YqaJ"/>
    <property type="match status" value="1"/>
</dbReference>
<protein>
    <submittedName>
        <fullName evidence="3">Putative phage-type endonuclease</fullName>
    </submittedName>
</protein>
<organism evidence="3 4">
    <name type="scientific">Edaphobacillus lindanitolerans</name>
    <dbReference type="NCBI Taxonomy" id="550447"/>
    <lineage>
        <taxon>Bacteria</taxon>
        <taxon>Bacillati</taxon>
        <taxon>Bacillota</taxon>
        <taxon>Bacilli</taxon>
        <taxon>Bacillales</taxon>
        <taxon>Bacillaceae</taxon>
        <taxon>Edaphobacillus</taxon>
    </lineage>
</organism>
<evidence type="ECO:0000256" key="1">
    <source>
        <dbReference type="SAM" id="Coils"/>
    </source>
</evidence>
<feature type="coiled-coil region" evidence="1">
    <location>
        <begin position="233"/>
        <end position="260"/>
    </location>
</feature>
<dbReference type="InterPro" id="IPR017482">
    <property type="entry name" value="Lambda-type_endonuclease"/>
</dbReference>
<dbReference type="AlphaFoldDB" id="A0A1U7PTA9"/>
<reference evidence="4" key="1">
    <citation type="submission" date="2017-01" db="EMBL/GenBank/DDBJ databases">
        <authorList>
            <person name="Varghese N."/>
            <person name="Submissions S."/>
        </authorList>
    </citation>
    <scope>NUCLEOTIDE SEQUENCE [LARGE SCALE GENOMIC DNA]</scope>
    <source>
        <strain evidence="4">MNA4</strain>
    </source>
</reference>
<dbReference type="SUPFAM" id="SSF52980">
    <property type="entry name" value="Restriction endonuclease-like"/>
    <property type="match status" value="1"/>
</dbReference>
<dbReference type="PANTHER" id="PTHR46609:SF6">
    <property type="entry name" value="EXONUCLEASE, PHAGE-TYPE_RECB, C-TERMINAL DOMAIN-CONTAINING PROTEIN-RELATED"/>
    <property type="match status" value="1"/>
</dbReference>
<dbReference type="Proteomes" id="UP000187550">
    <property type="component" value="Unassembled WGS sequence"/>
</dbReference>
<keyword evidence="4" id="KW-1185">Reference proteome</keyword>
<dbReference type="STRING" id="550447.SAMN05428946_2698"/>
<keyword evidence="3" id="KW-0378">Hydrolase</keyword>
<dbReference type="InterPro" id="IPR011335">
    <property type="entry name" value="Restrct_endonuc-II-like"/>
</dbReference>
<dbReference type="PANTHER" id="PTHR46609">
    <property type="entry name" value="EXONUCLEASE, PHAGE-TYPE/RECB, C-TERMINAL DOMAIN-CONTAINING PROTEIN"/>
    <property type="match status" value="1"/>
</dbReference>
<name>A0A1U7PTA9_9BACI</name>
<accession>A0A1U7PTA9</accession>
<proteinExistence type="predicted"/>
<evidence type="ECO:0000313" key="4">
    <source>
        <dbReference type="Proteomes" id="UP000187550"/>
    </source>
</evidence>
<keyword evidence="3" id="KW-0255">Endonuclease</keyword>